<dbReference type="EMBL" id="SJPQ01000002">
    <property type="protein sequence ID" value="TWT88938.1"/>
    <property type="molecule type" value="Genomic_DNA"/>
</dbReference>
<dbReference type="GO" id="GO:0043130">
    <property type="term" value="F:ubiquitin binding"/>
    <property type="evidence" value="ECO:0007669"/>
    <property type="project" value="InterPro"/>
</dbReference>
<accession>A0A5C5ZP26</accession>
<keyword evidence="4" id="KW-1185">Reference proteome</keyword>
<reference evidence="3 4" key="1">
    <citation type="submission" date="2019-02" db="EMBL/GenBank/DDBJ databases">
        <title>Deep-cultivation of Planctomycetes and their phenomic and genomic characterization uncovers novel biology.</title>
        <authorList>
            <person name="Wiegand S."/>
            <person name="Jogler M."/>
            <person name="Boedeker C."/>
            <person name="Pinto D."/>
            <person name="Vollmers J."/>
            <person name="Rivas-Marin E."/>
            <person name="Kohn T."/>
            <person name="Peeters S.H."/>
            <person name="Heuer A."/>
            <person name="Rast P."/>
            <person name="Oberbeckmann S."/>
            <person name="Bunk B."/>
            <person name="Jeske O."/>
            <person name="Meyerdierks A."/>
            <person name="Storesund J.E."/>
            <person name="Kallscheuer N."/>
            <person name="Luecker S."/>
            <person name="Lage O.M."/>
            <person name="Pohl T."/>
            <person name="Merkel B.J."/>
            <person name="Hornburger P."/>
            <person name="Mueller R.-W."/>
            <person name="Bruemmer F."/>
            <person name="Labrenz M."/>
            <person name="Spormann A.M."/>
            <person name="Op Den Camp H."/>
            <person name="Overmann J."/>
            <person name="Amann R."/>
            <person name="Jetten M.S.M."/>
            <person name="Mascher T."/>
            <person name="Medema M.H."/>
            <person name="Devos D.P."/>
            <person name="Kaster A.-K."/>
            <person name="Ovreas L."/>
            <person name="Rohde M."/>
            <person name="Galperin M.Y."/>
            <person name="Jogler C."/>
        </authorList>
    </citation>
    <scope>NUCLEOTIDE SEQUENCE [LARGE SCALE GENOMIC DNA]</scope>
    <source>
        <strain evidence="3 4">Mal64</strain>
    </source>
</reference>
<comment type="caution">
    <text evidence="3">The sequence shown here is derived from an EMBL/GenBank/DDBJ whole genome shotgun (WGS) entry which is preliminary data.</text>
</comment>
<dbReference type="SUPFAM" id="SSF50969">
    <property type="entry name" value="YVTN repeat-like/Quinoprotein amine dehydrogenase"/>
    <property type="match status" value="1"/>
</dbReference>
<dbReference type="GO" id="GO:0030674">
    <property type="term" value="F:protein-macromolecule adaptor activity"/>
    <property type="evidence" value="ECO:0007669"/>
    <property type="project" value="InterPro"/>
</dbReference>
<evidence type="ECO:0000313" key="4">
    <source>
        <dbReference type="Proteomes" id="UP000315440"/>
    </source>
</evidence>
<gene>
    <name evidence="3" type="ORF">Mal64_24280</name>
</gene>
<dbReference type="Gene3D" id="2.130.10.10">
    <property type="entry name" value="YVTN repeat-like/Quinoprotein amine dehydrogenase"/>
    <property type="match status" value="1"/>
</dbReference>
<sequence length="904" mass="100272">MAATLTGVPAWGQRGAEQEYVLVEITNYKRLLQSDSAPIEIDEIFMALGDRELADANQLEETEGTDPLEVISRLMILSLPETGPSSWQSRNNVFRLAPVTDFDAFVAGIDYGEVVSSEPSERLVRVRVDPAELSDEKYADRLRRSGRSPRSQRGMPEGFRGGPPEGLPKSLARDFAEAFDNSGFGDRAFSDRVSENRFDEDDDLQEGDHVELLIAGEPYEAIVRSPDSLGRVRVVLVDKQRLAEKFSRRKQRTTIERLSELAFLAPRSSLYPIDPTKPGGSGFVLRTWSDRSGSYKIEAVYAGVDGDAVKLSKRDGEELRVPLDRLSADDQSYVRAAREQSAQDKGNPFASAANPFSGARSVLALLKKPDFASLKEIRGKEFASWQFSPNDYAVSPKRAFTMTKAVELTPLPDQGNRGEEMITLDISRDGRRAIVQRKVDGGSSRDRVFLEMLDLAGRRSAGLIELPQYTKALAVRPESALVLLGGTHFNDDMNTKVTLAKITRGGLKTIALWEPSPRDTRRRGVDQAWFTGPRHALLGVARSDPVLWDLVEAKAVFKIPVGDRFYVQRLGAMGRLLAVGSESSVSLLDLRKGRHLATVEHDLSRLEAVGLSDDCTRLIASSIDQIAAWDLADGSPLGKLTKSKPTSDERLDWVDDMLVLADGQRLYDLNRGIMLWEYGVSTRGGLASETANGRIWYGPRNEDGQDPYIASIEVPHHEARAHSRVLGEQQAFLAARPGDPFELIIETDQGAVAERDIEAKLTDAVQNAGFAVADSAPLQVRVVYTRLPERDLRIRNWNEPPWTKKFVIKTIRPFASALVLTDGEDNVLWRRGWLAEPMGIINMREGESLDDALERLTSPNPDWLSHIEFPKKLTKPGPVTEEGAYGYSRLSIHGVASNRTEAKE</sequence>
<proteinExistence type="predicted"/>
<dbReference type="GO" id="GO:0008092">
    <property type="term" value="F:cytoskeletal protein binding"/>
    <property type="evidence" value="ECO:0007669"/>
    <property type="project" value="InterPro"/>
</dbReference>
<organism evidence="3 4">
    <name type="scientific">Pseudobythopirellula maris</name>
    <dbReference type="NCBI Taxonomy" id="2527991"/>
    <lineage>
        <taxon>Bacteria</taxon>
        <taxon>Pseudomonadati</taxon>
        <taxon>Planctomycetota</taxon>
        <taxon>Planctomycetia</taxon>
        <taxon>Pirellulales</taxon>
        <taxon>Lacipirellulaceae</taxon>
        <taxon>Pseudobythopirellula</taxon>
    </lineage>
</organism>
<feature type="domain" description="SLA1 homology" evidence="2">
    <location>
        <begin position="285"/>
        <end position="340"/>
    </location>
</feature>
<dbReference type="RefSeq" id="WP_146400421.1">
    <property type="nucleotide sequence ID" value="NZ_SJPQ01000002.1"/>
</dbReference>
<dbReference type="InterPro" id="IPR007131">
    <property type="entry name" value="SHD1"/>
</dbReference>
<evidence type="ECO:0000256" key="1">
    <source>
        <dbReference type="SAM" id="MobiDB-lite"/>
    </source>
</evidence>
<dbReference type="Pfam" id="PF03983">
    <property type="entry name" value="SHD1"/>
    <property type="match status" value="1"/>
</dbReference>
<dbReference type="Proteomes" id="UP000315440">
    <property type="component" value="Unassembled WGS sequence"/>
</dbReference>
<dbReference type="InterPro" id="IPR015943">
    <property type="entry name" value="WD40/YVTN_repeat-like_dom_sf"/>
</dbReference>
<dbReference type="AlphaFoldDB" id="A0A5C5ZP26"/>
<feature type="region of interest" description="Disordered" evidence="1">
    <location>
        <begin position="137"/>
        <end position="167"/>
    </location>
</feature>
<evidence type="ECO:0000313" key="3">
    <source>
        <dbReference type="EMBL" id="TWT88938.1"/>
    </source>
</evidence>
<protein>
    <recommendedName>
        <fullName evidence="2">SLA1 homology domain-containing protein</fullName>
    </recommendedName>
</protein>
<dbReference type="InterPro" id="IPR011044">
    <property type="entry name" value="Quino_amine_DH_bsu"/>
</dbReference>
<dbReference type="Gene3D" id="2.30.30.700">
    <property type="entry name" value="SLA1 homology domain 1"/>
    <property type="match status" value="1"/>
</dbReference>
<evidence type="ECO:0000259" key="2">
    <source>
        <dbReference type="Pfam" id="PF03983"/>
    </source>
</evidence>
<dbReference type="OrthoDB" id="291762at2"/>
<dbReference type="GO" id="GO:0042802">
    <property type="term" value="F:identical protein binding"/>
    <property type="evidence" value="ECO:0007669"/>
    <property type="project" value="InterPro"/>
</dbReference>
<name>A0A5C5ZP26_9BACT</name>